<feature type="transmembrane region" description="Helical" evidence="8">
    <location>
        <begin position="260"/>
        <end position="280"/>
    </location>
</feature>
<keyword evidence="5 8" id="KW-0812">Transmembrane</keyword>
<reference evidence="9 10" key="1">
    <citation type="submission" date="2016-10" db="EMBL/GenBank/DDBJ databases">
        <authorList>
            <person name="de Groot N.N."/>
        </authorList>
    </citation>
    <scope>NUCLEOTIDE SEQUENCE [LARGE SCALE GENOMIC DNA]</scope>
    <source>
        <strain evidence="9 10">DSM 19219</strain>
    </source>
</reference>
<feature type="transmembrane region" description="Helical" evidence="8">
    <location>
        <begin position="315"/>
        <end position="333"/>
    </location>
</feature>
<accession>A0A1H2ZD97</accession>
<organism evidence="9 10">
    <name type="scientific">Aidingimonas halophila</name>
    <dbReference type="NCBI Taxonomy" id="574349"/>
    <lineage>
        <taxon>Bacteria</taxon>
        <taxon>Pseudomonadati</taxon>
        <taxon>Pseudomonadota</taxon>
        <taxon>Gammaproteobacteria</taxon>
        <taxon>Oceanospirillales</taxon>
        <taxon>Halomonadaceae</taxon>
        <taxon>Aidingimonas</taxon>
    </lineage>
</organism>
<comment type="similarity">
    <text evidence="2">Belongs to the BCCT transporter (TC 2.A.15) family.</text>
</comment>
<keyword evidence="4" id="KW-1003">Cell membrane</keyword>
<sequence length="540" mass="59153">MANSGGQRVFAVSAVIILALVAVGAAFPERFGNGASAALTVVTEWFSWFYLFSVFGFVVFLLGLALSKYGKIRLGPQDSSPSYSFFSWVSMLLAAGFGVGLVFYGMAEPMSHFMEPPYGDREAETAAAARYAIQYSFFNWGVHQWAAFSLVGLIIAYFQFRKGQAGLVSSVLSSVTAKHPRAHRYGSALDVFAVVATVMGVATSLGLGVLQMNGGLNAVFGLPENVLWQFIILMVMFLAYMASTWSGLDKGIKRLSNLNMVMCIALMLYVLVTGPTLAILETITRGLGDYLQNFVGMSLRTAPYSDDNWASTWTIFYWAWVIAWSPFVGTFIARVSRGRTIREYVFGVLIVPPLLACLWIGVFGGIALEMELSNDVGLAAATQDNITVALFELFELMPFTPVLSMVAIMLIFIFLVTSADSASYIVAQMTDQGSINPPLYKRIAWGVLIASICLTLIASGGLTGLQSASVLSALPFAFILYGMVFVLIKELRADRKSMLTQLYRRHGDTPVGADLFEADIMDEADRYRRAPDVINRRINR</sequence>
<evidence type="ECO:0000256" key="3">
    <source>
        <dbReference type="ARBA" id="ARBA00022448"/>
    </source>
</evidence>
<evidence type="ECO:0000256" key="2">
    <source>
        <dbReference type="ARBA" id="ARBA00005658"/>
    </source>
</evidence>
<dbReference type="GO" id="GO:0022857">
    <property type="term" value="F:transmembrane transporter activity"/>
    <property type="evidence" value="ECO:0007669"/>
    <property type="project" value="InterPro"/>
</dbReference>
<name>A0A1H2ZD97_9GAMM</name>
<dbReference type="Proteomes" id="UP000198500">
    <property type="component" value="Unassembled WGS sequence"/>
</dbReference>
<evidence type="ECO:0000256" key="6">
    <source>
        <dbReference type="ARBA" id="ARBA00022989"/>
    </source>
</evidence>
<evidence type="ECO:0000256" key="1">
    <source>
        <dbReference type="ARBA" id="ARBA00004651"/>
    </source>
</evidence>
<feature type="transmembrane region" description="Helical" evidence="8">
    <location>
        <begin position="439"/>
        <end position="462"/>
    </location>
</feature>
<evidence type="ECO:0000256" key="4">
    <source>
        <dbReference type="ARBA" id="ARBA00022475"/>
    </source>
</evidence>
<dbReference type="GO" id="GO:0005886">
    <property type="term" value="C:plasma membrane"/>
    <property type="evidence" value="ECO:0007669"/>
    <property type="project" value="UniProtKB-SubCell"/>
</dbReference>
<dbReference type="PANTHER" id="PTHR30047:SF7">
    <property type="entry name" value="HIGH-AFFINITY CHOLINE TRANSPORT PROTEIN"/>
    <property type="match status" value="1"/>
</dbReference>
<feature type="transmembrane region" description="Helical" evidence="8">
    <location>
        <begin position="227"/>
        <end position="248"/>
    </location>
</feature>
<protein>
    <submittedName>
        <fullName evidence="9">Choline/carnitine/betaine transport</fullName>
    </submittedName>
</protein>
<feature type="transmembrane region" description="Helical" evidence="8">
    <location>
        <begin position="142"/>
        <end position="160"/>
    </location>
</feature>
<evidence type="ECO:0000256" key="8">
    <source>
        <dbReference type="SAM" id="Phobius"/>
    </source>
</evidence>
<proteinExistence type="inferred from homology"/>
<dbReference type="RefSeq" id="WP_092569116.1">
    <property type="nucleotide sequence ID" value="NZ_BMXH01000001.1"/>
</dbReference>
<evidence type="ECO:0000256" key="5">
    <source>
        <dbReference type="ARBA" id="ARBA00022692"/>
    </source>
</evidence>
<dbReference type="OrthoDB" id="9775735at2"/>
<keyword evidence="6 8" id="KW-1133">Transmembrane helix</keyword>
<dbReference type="STRING" id="574349.SAMN05443545_10494"/>
<comment type="subcellular location">
    <subcellularLocation>
        <location evidence="1">Cell membrane</location>
        <topology evidence="1">Multi-pass membrane protein</topology>
    </subcellularLocation>
</comment>
<dbReference type="NCBIfam" id="TIGR00842">
    <property type="entry name" value="bcct"/>
    <property type="match status" value="1"/>
</dbReference>
<dbReference type="AlphaFoldDB" id="A0A1H2ZD97"/>
<evidence type="ECO:0000313" key="10">
    <source>
        <dbReference type="Proteomes" id="UP000198500"/>
    </source>
</evidence>
<dbReference type="PANTHER" id="PTHR30047">
    <property type="entry name" value="HIGH-AFFINITY CHOLINE TRANSPORT PROTEIN-RELATED"/>
    <property type="match status" value="1"/>
</dbReference>
<feature type="transmembrane region" description="Helical" evidence="8">
    <location>
        <begin position="402"/>
        <end position="427"/>
    </location>
</feature>
<feature type="transmembrane region" description="Helical" evidence="8">
    <location>
        <begin position="86"/>
        <end position="107"/>
    </location>
</feature>
<evidence type="ECO:0000256" key="7">
    <source>
        <dbReference type="ARBA" id="ARBA00023136"/>
    </source>
</evidence>
<dbReference type="InterPro" id="IPR000060">
    <property type="entry name" value="BCCT_transptr"/>
</dbReference>
<keyword evidence="7 8" id="KW-0472">Membrane</keyword>
<keyword evidence="10" id="KW-1185">Reference proteome</keyword>
<keyword evidence="3" id="KW-0813">Transport</keyword>
<feature type="transmembrane region" description="Helical" evidence="8">
    <location>
        <begin position="468"/>
        <end position="488"/>
    </location>
</feature>
<dbReference type="Pfam" id="PF02028">
    <property type="entry name" value="BCCT"/>
    <property type="match status" value="1"/>
</dbReference>
<feature type="transmembrane region" description="Helical" evidence="8">
    <location>
        <begin position="188"/>
        <end position="207"/>
    </location>
</feature>
<feature type="transmembrane region" description="Helical" evidence="8">
    <location>
        <begin position="345"/>
        <end position="368"/>
    </location>
</feature>
<dbReference type="EMBL" id="FNNI01000004">
    <property type="protein sequence ID" value="SDX14739.1"/>
    <property type="molecule type" value="Genomic_DNA"/>
</dbReference>
<feature type="transmembrane region" description="Helical" evidence="8">
    <location>
        <begin position="48"/>
        <end position="66"/>
    </location>
</feature>
<gene>
    <name evidence="9" type="ORF">SAMN05443545_10494</name>
</gene>
<evidence type="ECO:0000313" key="9">
    <source>
        <dbReference type="EMBL" id="SDX14739.1"/>
    </source>
</evidence>